<keyword evidence="2" id="KW-1185">Reference proteome</keyword>
<dbReference type="EMBL" id="CM042058">
    <property type="protein sequence ID" value="KAI3685794.1"/>
    <property type="molecule type" value="Genomic_DNA"/>
</dbReference>
<accession>A0ACB8YLF4</accession>
<comment type="caution">
    <text evidence="1">The sequence shown here is derived from an EMBL/GenBank/DDBJ whole genome shotgun (WGS) entry which is preliminary data.</text>
</comment>
<reference evidence="1 2" key="2">
    <citation type="journal article" date="2022" name="Mol. Ecol. Resour.">
        <title>The genomes of chicory, endive, great burdock and yacon provide insights into Asteraceae paleo-polyploidization history and plant inulin production.</title>
        <authorList>
            <person name="Fan W."/>
            <person name="Wang S."/>
            <person name="Wang H."/>
            <person name="Wang A."/>
            <person name="Jiang F."/>
            <person name="Liu H."/>
            <person name="Zhao H."/>
            <person name="Xu D."/>
            <person name="Zhang Y."/>
        </authorList>
    </citation>
    <scope>NUCLEOTIDE SEQUENCE [LARGE SCALE GENOMIC DNA]</scope>
    <source>
        <strain evidence="2">cv. Niubang</strain>
    </source>
</reference>
<evidence type="ECO:0000313" key="1">
    <source>
        <dbReference type="EMBL" id="KAI3685794.1"/>
    </source>
</evidence>
<protein>
    <submittedName>
        <fullName evidence="1">Uncharacterized protein</fullName>
    </submittedName>
</protein>
<proteinExistence type="predicted"/>
<sequence>MDAQVDDHGIAFDKGKQPMDANFIDGFDPGMWDDFDPFFSDGSVDGNDNGSDTHVEDNVDAKDNDLQRERESGDLESVERESGQLLPRGSLNVDLVSRGSLDSGQRVVLWVGTVGVDTVDCREEVRNLMSDS</sequence>
<reference evidence="2" key="1">
    <citation type="journal article" date="2022" name="Mol. Ecol. Resour.">
        <title>The genomes of chicory, endive, great burdock and yacon provide insights into Asteraceae palaeo-polyploidization history and plant inulin production.</title>
        <authorList>
            <person name="Fan W."/>
            <person name="Wang S."/>
            <person name="Wang H."/>
            <person name="Wang A."/>
            <person name="Jiang F."/>
            <person name="Liu H."/>
            <person name="Zhao H."/>
            <person name="Xu D."/>
            <person name="Zhang Y."/>
        </authorList>
    </citation>
    <scope>NUCLEOTIDE SEQUENCE [LARGE SCALE GENOMIC DNA]</scope>
    <source>
        <strain evidence="2">cv. Niubang</strain>
    </source>
</reference>
<evidence type="ECO:0000313" key="2">
    <source>
        <dbReference type="Proteomes" id="UP001055879"/>
    </source>
</evidence>
<dbReference type="Proteomes" id="UP001055879">
    <property type="component" value="Linkage Group LG12"/>
</dbReference>
<name>A0ACB8YLF4_ARCLA</name>
<organism evidence="1 2">
    <name type="scientific">Arctium lappa</name>
    <name type="common">Greater burdock</name>
    <name type="synonym">Lappa major</name>
    <dbReference type="NCBI Taxonomy" id="4217"/>
    <lineage>
        <taxon>Eukaryota</taxon>
        <taxon>Viridiplantae</taxon>
        <taxon>Streptophyta</taxon>
        <taxon>Embryophyta</taxon>
        <taxon>Tracheophyta</taxon>
        <taxon>Spermatophyta</taxon>
        <taxon>Magnoliopsida</taxon>
        <taxon>eudicotyledons</taxon>
        <taxon>Gunneridae</taxon>
        <taxon>Pentapetalae</taxon>
        <taxon>asterids</taxon>
        <taxon>campanulids</taxon>
        <taxon>Asterales</taxon>
        <taxon>Asteraceae</taxon>
        <taxon>Carduoideae</taxon>
        <taxon>Cardueae</taxon>
        <taxon>Arctiinae</taxon>
        <taxon>Arctium</taxon>
    </lineage>
</organism>
<gene>
    <name evidence="1" type="ORF">L6452_35052</name>
</gene>